<evidence type="ECO:0000256" key="7">
    <source>
        <dbReference type="SAM" id="Phobius"/>
    </source>
</evidence>
<dbReference type="PANTHER" id="PTHR23517:SF2">
    <property type="entry name" value="MULTIDRUG RESISTANCE PROTEIN MDTH"/>
    <property type="match status" value="1"/>
</dbReference>
<feature type="domain" description="Major facilitator superfamily (MFS) profile" evidence="8">
    <location>
        <begin position="14"/>
        <end position="407"/>
    </location>
</feature>
<dbReference type="Pfam" id="PF07690">
    <property type="entry name" value="MFS_1"/>
    <property type="match status" value="2"/>
</dbReference>
<feature type="transmembrane region" description="Helical" evidence="7">
    <location>
        <begin position="314"/>
        <end position="343"/>
    </location>
</feature>
<gene>
    <name evidence="9" type="primary">mdtH</name>
    <name evidence="9" type="ORF">C1752_02788</name>
</gene>
<dbReference type="Proteomes" id="UP000248857">
    <property type="component" value="Unassembled WGS sequence"/>
</dbReference>
<dbReference type="SUPFAM" id="SSF103473">
    <property type="entry name" value="MFS general substrate transporter"/>
    <property type="match status" value="1"/>
</dbReference>
<feature type="transmembrane region" description="Helical" evidence="7">
    <location>
        <begin position="384"/>
        <end position="402"/>
    </location>
</feature>
<comment type="caution">
    <text evidence="9">The sequence shown here is derived from an EMBL/GenBank/DDBJ whole genome shotgun (WGS) entry which is preliminary data.</text>
</comment>
<dbReference type="InterPro" id="IPR050171">
    <property type="entry name" value="MFS_Transporters"/>
</dbReference>
<dbReference type="RefSeq" id="WP_110986487.1">
    <property type="nucleotide sequence ID" value="NZ_CAWNWM010000007.1"/>
</dbReference>
<evidence type="ECO:0000313" key="9">
    <source>
        <dbReference type="EMBL" id="PZD72977.1"/>
    </source>
</evidence>
<evidence type="ECO:0000256" key="1">
    <source>
        <dbReference type="ARBA" id="ARBA00004651"/>
    </source>
</evidence>
<feature type="transmembrane region" description="Helical" evidence="7">
    <location>
        <begin position="107"/>
        <end position="124"/>
    </location>
</feature>
<evidence type="ECO:0000256" key="3">
    <source>
        <dbReference type="ARBA" id="ARBA00022475"/>
    </source>
</evidence>
<dbReference type="InterPro" id="IPR036259">
    <property type="entry name" value="MFS_trans_sf"/>
</dbReference>
<feature type="transmembrane region" description="Helical" evidence="7">
    <location>
        <begin position="50"/>
        <end position="71"/>
    </location>
</feature>
<dbReference type="OrthoDB" id="9793283at2"/>
<feature type="transmembrane region" description="Helical" evidence="7">
    <location>
        <begin position="15"/>
        <end position="38"/>
    </location>
</feature>
<sequence length="409" mass="43485">MKLNLSWLPQLDRQVWILAAGRLLSQWGSGLTFFYLPIFFVNQVGLSSSSVGFALSTASVSGVVGRILGGSMTDSAFWGRRRTLMLAVAISAVAALVISVANDFPSLVAGNLVMGMGVGLYWPATESTVADLSTAEQRNEAYAITRLADNVGLSLGVVVGGALIALANAYRILFVIDSVSFLIFLGVVYVAIPESAQGSARGRHGAKGWLVALQDRRLLIYITVNIMITTYLAQVNMVLPLYLKNFAQQGEGFSEAIISGLFTWNLILSVITQLPLARYLNRFSRPRVLMVSACAWAIGFLLVGLMGISENFGLLWAILALGGVAIATVIYAPAASSLVATLAPESLRGVYLSINSLCWAVGYFIGPLVGGIALDQTPAVAHSYWVGLAGSVAIALAILSFLDQRLQSA</sequence>
<reference evidence="9 10" key="1">
    <citation type="journal article" date="2018" name="Sci. Rep.">
        <title>A novel species of the marine cyanobacterium Acaryochloris with a unique pigment content and lifestyle.</title>
        <authorList>
            <person name="Partensky F."/>
            <person name="Six C."/>
            <person name="Ratin M."/>
            <person name="Garczarek L."/>
            <person name="Vaulot D."/>
            <person name="Probert I."/>
            <person name="Calteau A."/>
            <person name="Gourvil P."/>
            <person name="Marie D."/>
            <person name="Grebert T."/>
            <person name="Bouchier C."/>
            <person name="Le Panse S."/>
            <person name="Gachenot M."/>
            <person name="Rodriguez F."/>
            <person name="Garrido J.L."/>
        </authorList>
    </citation>
    <scope>NUCLEOTIDE SEQUENCE [LARGE SCALE GENOMIC DNA]</scope>
    <source>
        <strain evidence="9 10">RCC1774</strain>
    </source>
</reference>
<dbReference type="GO" id="GO:0005886">
    <property type="term" value="C:plasma membrane"/>
    <property type="evidence" value="ECO:0007669"/>
    <property type="project" value="UniProtKB-SubCell"/>
</dbReference>
<feature type="transmembrane region" description="Helical" evidence="7">
    <location>
        <begin position="257"/>
        <end position="276"/>
    </location>
</feature>
<dbReference type="AlphaFoldDB" id="A0A2W1JXA9"/>
<dbReference type="GO" id="GO:0022857">
    <property type="term" value="F:transmembrane transporter activity"/>
    <property type="evidence" value="ECO:0007669"/>
    <property type="project" value="InterPro"/>
</dbReference>
<feature type="transmembrane region" description="Helical" evidence="7">
    <location>
        <begin position="218"/>
        <end position="237"/>
    </location>
</feature>
<feature type="transmembrane region" description="Helical" evidence="7">
    <location>
        <begin position="172"/>
        <end position="192"/>
    </location>
</feature>
<organism evidence="9 10">
    <name type="scientific">Acaryochloris thomasi RCC1774</name>
    <dbReference type="NCBI Taxonomy" id="1764569"/>
    <lineage>
        <taxon>Bacteria</taxon>
        <taxon>Bacillati</taxon>
        <taxon>Cyanobacteriota</taxon>
        <taxon>Cyanophyceae</taxon>
        <taxon>Acaryochloridales</taxon>
        <taxon>Acaryochloridaceae</taxon>
        <taxon>Acaryochloris</taxon>
        <taxon>Acaryochloris thomasi</taxon>
    </lineage>
</organism>
<feature type="transmembrane region" description="Helical" evidence="7">
    <location>
        <begin position="147"/>
        <end position="166"/>
    </location>
</feature>
<evidence type="ECO:0000259" key="8">
    <source>
        <dbReference type="PROSITE" id="PS50850"/>
    </source>
</evidence>
<evidence type="ECO:0000256" key="5">
    <source>
        <dbReference type="ARBA" id="ARBA00022989"/>
    </source>
</evidence>
<keyword evidence="5 7" id="KW-1133">Transmembrane helix</keyword>
<keyword evidence="6 7" id="KW-0472">Membrane</keyword>
<feature type="transmembrane region" description="Helical" evidence="7">
    <location>
        <begin position="350"/>
        <end position="372"/>
    </location>
</feature>
<protein>
    <submittedName>
        <fullName evidence="9">Multidrug resistance protein MdtH</fullName>
    </submittedName>
</protein>
<dbReference type="EMBL" id="PQWO01000007">
    <property type="protein sequence ID" value="PZD72977.1"/>
    <property type="molecule type" value="Genomic_DNA"/>
</dbReference>
<name>A0A2W1JXA9_9CYAN</name>
<comment type="subcellular location">
    <subcellularLocation>
        <location evidence="1">Cell membrane</location>
        <topology evidence="1">Multi-pass membrane protein</topology>
    </subcellularLocation>
</comment>
<dbReference type="InterPro" id="IPR011701">
    <property type="entry name" value="MFS"/>
</dbReference>
<evidence type="ECO:0000256" key="2">
    <source>
        <dbReference type="ARBA" id="ARBA00022448"/>
    </source>
</evidence>
<keyword evidence="3" id="KW-1003">Cell membrane</keyword>
<proteinExistence type="predicted"/>
<keyword evidence="10" id="KW-1185">Reference proteome</keyword>
<feature type="transmembrane region" description="Helical" evidence="7">
    <location>
        <begin position="83"/>
        <end position="101"/>
    </location>
</feature>
<evidence type="ECO:0000313" key="10">
    <source>
        <dbReference type="Proteomes" id="UP000248857"/>
    </source>
</evidence>
<keyword evidence="2" id="KW-0813">Transport</keyword>
<dbReference type="PROSITE" id="PS50850">
    <property type="entry name" value="MFS"/>
    <property type="match status" value="1"/>
</dbReference>
<keyword evidence="4 7" id="KW-0812">Transmembrane</keyword>
<evidence type="ECO:0000256" key="4">
    <source>
        <dbReference type="ARBA" id="ARBA00022692"/>
    </source>
</evidence>
<dbReference type="PANTHER" id="PTHR23517">
    <property type="entry name" value="RESISTANCE PROTEIN MDTM, PUTATIVE-RELATED-RELATED"/>
    <property type="match status" value="1"/>
</dbReference>
<dbReference type="Gene3D" id="1.20.1250.20">
    <property type="entry name" value="MFS general substrate transporter like domains"/>
    <property type="match status" value="2"/>
</dbReference>
<accession>A0A2W1JXA9</accession>
<evidence type="ECO:0000256" key="6">
    <source>
        <dbReference type="ARBA" id="ARBA00023136"/>
    </source>
</evidence>
<feature type="transmembrane region" description="Helical" evidence="7">
    <location>
        <begin position="288"/>
        <end position="308"/>
    </location>
</feature>
<dbReference type="InterPro" id="IPR020846">
    <property type="entry name" value="MFS_dom"/>
</dbReference>